<dbReference type="SUPFAM" id="SSF51182">
    <property type="entry name" value="RmlC-like cupins"/>
    <property type="match status" value="1"/>
</dbReference>
<comment type="caution">
    <text evidence="3">The sequence shown here is derived from an EMBL/GenBank/DDBJ whole genome shotgun (WGS) entry which is preliminary data.</text>
</comment>
<sequence length="386" mass="43720">MNYLVFQMDLEVGNPEENRKIIERWLEANYNHNLDVVVLPEMWSTGYALKELKEICKVDGNQSIEFLQSLAKKFNVNLVGGSVAVLEGQDIFNRAVIVNRMGEIVHTYDKIHLVPMLDEQKFLTGGLNQVEVFELEGVKMGVIICYDLRFPEIIRDLALEGIQVLHIVAQWPLARETHWNTLLRARAIENQMYVVASNVTGAKLGVEFAGCSQIVDPWGDVVQKLDQEVGELKATLDLEAVPQVRKDVPIFSSRVPLLYKFNRKSFLDEVEKMPRPEIEFTDYSNFELAPIDGKVVGLSQRVISEGSSTQEMVRILEFAPGTDTTPNGVQVHNYWEELYIVKGSIIDLTLNKIFTAGMVASRPPGMQHGPWKSTDGCIMFEVRYSK</sequence>
<dbReference type="AlphaFoldDB" id="A0AAE5U9V4"/>
<dbReference type="Proteomes" id="UP000220341">
    <property type="component" value="Unassembled WGS sequence"/>
</dbReference>
<accession>A0AAE5U9V4</accession>
<dbReference type="InterPro" id="IPR003010">
    <property type="entry name" value="C-N_Hydrolase"/>
</dbReference>
<evidence type="ECO:0000259" key="2">
    <source>
        <dbReference type="PROSITE" id="PS50263"/>
    </source>
</evidence>
<dbReference type="CDD" id="cd07583">
    <property type="entry name" value="nitrilase_5"/>
    <property type="match status" value="1"/>
</dbReference>
<dbReference type="Gene3D" id="2.60.120.10">
    <property type="entry name" value="Jelly Rolls"/>
    <property type="match status" value="1"/>
</dbReference>
<organism evidence="3 4">
    <name type="scientific">Priestia megaterium</name>
    <name type="common">Bacillus megaterium</name>
    <dbReference type="NCBI Taxonomy" id="1404"/>
    <lineage>
        <taxon>Bacteria</taxon>
        <taxon>Bacillati</taxon>
        <taxon>Bacillota</taxon>
        <taxon>Bacilli</taxon>
        <taxon>Bacillales</taxon>
        <taxon>Bacillaceae</taxon>
        <taxon>Priestia</taxon>
    </lineage>
</organism>
<dbReference type="InterPro" id="IPR036526">
    <property type="entry name" value="C-N_Hydrolase_sf"/>
</dbReference>
<dbReference type="InterPro" id="IPR014710">
    <property type="entry name" value="RmlC-like_jellyroll"/>
</dbReference>
<reference evidence="3 4" key="1">
    <citation type="submission" date="2017-09" db="EMBL/GenBank/DDBJ databases">
        <title>Large-scale bioinformatics analysis of Bacillus genomes uncovers conserved roles of natural products in bacterial physiology.</title>
        <authorList>
            <consortium name="Agbiome Team Llc"/>
            <person name="Bleich R.M."/>
            <person name="Kirk G.J."/>
            <person name="Santa Maria K.C."/>
            <person name="Allen S.E."/>
            <person name="Farag S."/>
            <person name="Shank E.A."/>
            <person name="Bowers A."/>
        </authorList>
    </citation>
    <scope>NUCLEOTIDE SEQUENCE [LARGE SCALE GENOMIC DNA]</scope>
    <source>
        <strain evidence="3 4">AFS003013</strain>
    </source>
</reference>
<dbReference type="RefSeq" id="WP_098278960.1">
    <property type="nucleotide sequence ID" value="NZ_CP189801.1"/>
</dbReference>
<comment type="similarity">
    <text evidence="1">Belongs to the carbon-nitrogen hydrolase superfamily. NIT1/NIT2 family.</text>
</comment>
<dbReference type="PANTHER" id="PTHR23088:SF27">
    <property type="entry name" value="DEAMINATED GLUTATHIONE AMIDASE"/>
    <property type="match status" value="1"/>
</dbReference>
<proteinExistence type="inferred from homology"/>
<dbReference type="InterPro" id="IPR011051">
    <property type="entry name" value="RmlC_Cupin_sf"/>
</dbReference>
<evidence type="ECO:0000313" key="4">
    <source>
        <dbReference type="Proteomes" id="UP000220341"/>
    </source>
</evidence>
<dbReference type="PROSITE" id="PS01227">
    <property type="entry name" value="UPF0012"/>
    <property type="match status" value="1"/>
</dbReference>
<dbReference type="InterPro" id="IPR001110">
    <property type="entry name" value="UPF0012_CS"/>
</dbReference>
<dbReference type="Pfam" id="PF00795">
    <property type="entry name" value="CN_hydrolase"/>
    <property type="match status" value="1"/>
</dbReference>
<dbReference type="PANTHER" id="PTHR23088">
    <property type="entry name" value="NITRILASE-RELATED"/>
    <property type="match status" value="1"/>
</dbReference>
<evidence type="ECO:0000256" key="1">
    <source>
        <dbReference type="ARBA" id="ARBA00010613"/>
    </source>
</evidence>
<dbReference type="SUPFAM" id="SSF56317">
    <property type="entry name" value="Carbon-nitrogen hydrolase"/>
    <property type="match status" value="1"/>
</dbReference>
<evidence type="ECO:0000313" key="3">
    <source>
        <dbReference type="EMBL" id="PES30296.1"/>
    </source>
</evidence>
<dbReference type="EMBL" id="NTYW01000073">
    <property type="protein sequence ID" value="PES30296.1"/>
    <property type="molecule type" value="Genomic_DNA"/>
</dbReference>
<protein>
    <recommendedName>
        <fullName evidence="2">CN hydrolase domain-containing protein</fullName>
    </recommendedName>
</protein>
<feature type="domain" description="CN hydrolase" evidence="2">
    <location>
        <begin position="1"/>
        <end position="238"/>
    </location>
</feature>
<dbReference type="PROSITE" id="PS50263">
    <property type="entry name" value="CN_HYDROLASE"/>
    <property type="match status" value="1"/>
</dbReference>
<dbReference type="Gene3D" id="3.60.110.10">
    <property type="entry name" value="Carbon-nitrogen hydrolase"/>
    <property type="match status" value="1"/>
</dbReference>
<name>A0AAE5U9V4_PRIMG</name>
<gene>
    <name evidence="3" type="ORF">CN497_24415</name>
</gene>